<protein>
    <recommendedName>
        <fullName evidence="9 10">2,3-bisphosphoglycerate-independent phosphoglycerate mutase</fullName>
        <shortName evidence="9">BPG-independent PGAM</shortName>
        <shortName evidence="9">Phosphoglyceromutase</shortName>
        <shortName evidence="9">iPGM</shortName>
        <ecNumber evidence="9 10">5.4.2.12</ecNumber>
    </recommendedName>
</protein>
<feature type="binding site" evidence="9 12">
    <location>
        <begin position="262"/>
        <end position="265"/>
    </location>
    <ligand>
        <name>substrate</name>
    </ligand>
</feature>
<dbReference type="GO" id="GO:0030145">
    <property type="term" value="F:manganese ion binding"/>
    <property type="evidence" value="ECO:0007669"/>
    <property type="project" value="UniProtKB-UniRule"/>
</dbReference>
<feature type="domain" description="BPG-independent PGAM N-terminal" evidence="15">
    <location>
        <begin position="84"/>
        <end position="292"/>
    </location>
</feature>
<keyword evidence="8 9" id="KW-0413">Isomerase</keyword>
<feature type="binding site" evidence="9 13">
    <location>
        <position position="463"/>
    </location>
    <ligand>
        <name>Mn(2+)</name>
        <dbReference type="ChEBI" id="CHEBI:29035"/>
        <label>2</label>
    </ligand>
</feature>
<comment type="similarity">
    <text evidence="4 9">Belongs to the BPG-independent phosphoglycerate mutase family.</text>
</comment>
<dbReference type="GO" id="GO:0006007">
    <property type="term" value="P:glucose catabolic process"/>
    <property type="evidence" value="ECO:0007669"/>
    <property type="project" value="InterPro"/>
</dbReference>
<dbReference type="GO" id="GO:0004619">
    <property type="term" value="F:phosphoglycerate mutase activity"/>
    <property type="evidence" value="ECO:0007669"/>
    <property type="project" value="UniProtKB-UniRule"/>
</dbReference>
<dbReference type="GO" id="GO:0005829">
    <property type="term" value="C:cytosol"/>
    <property type="evidence" value="ECO:0007669"/>
    <property type="project" value="TreeGrafter"/>
</dbReference>
<keyword evidence="6 9" id="KW-0324">Glycolysis</keyword>
<keyword evidence="5 9" id="KW-0479">Metal-binding</keyword>
<dbReference type="Gene3D" id="3.40.720.10">
    <property type="entry name" value="Alkaline Phosphatase, subunit A"/>
    <property type="match status" value="1"/>
</dbReference>
<comment type="subunit">
    <text evidence="9">Monomer.</text>
</comment>
<dbReference type="SUPFAM" id="SSF64158">
    <property type="entry name" value="2,3-Bisphosphoglycerate-independent phosphoglycerate mutase, substrate-binding domain"/>
    <property type="match status" value="1"/>
</dbReference>
<evidence type="ECO:0000259" key="14">
    <source>
        <dbReference type="Pfam" id="PF01676"/>
    </source>
</evidence>
<evidence type="ECO:0000256" key="6">
    <source>
        <dbReference type="ARBA" id="ARBA00023152"/>
    </source>
</evidence>
<dbReference type="InterPro" id="IPR011258">
    <property type="entry name" value="BPG-indep_PGM_N"/>
</dbReference>
<feature type="active site" description="Phosphoserine intermediate" evidence="9 11">
    <location>
        <position position="63"/>
    </location>
</feature>
<evidence type="ECO:0000256" key="11">
    <source>
        <dbReference type="PIRSR" id="PIRSR001492-1"/>
    </source>
</evidence>
<comment type="pathway">
    <text evidence="3 9">Carbohydrate degradation; glycolysis; pyruvate from D-glyceraldehyde 3-phosphate: step 3/5.</text>
</comment>
<feature type="binding site" evidence="9 13">
    <location>
        <position position="425"/>
    </location>
    <ligand>
        <name>Mn(2+)</name>
        <dbReference type="ChEBI" id="CHEBI:29035"/>
        <label>1</label>
    </ligand>
</feature>
<evidence type="ECO:0000256" key="5">
    <source>
        <dbReference type="ARBA" id="ARBA00022723"/>
    </source>
</evidence>
<dbReference type="InterPro" id="IPR005995">
    <property type="entry name" value="Pgm_bpd_ind"/>
</dbReference>
<evidence type="ECO:0000256" key="8">
    <source>
        <dbReference type="ARBA" id="ARBA00023235"/>
    </source>
</evidence>
<dbReference type="CDD" id="cd16010">
    <property type="entry name" value="iPGM"/>
    <property type="match status" value="1"/>
</dbReference>
<dbReference type="UniPathway" id="UPA00109">
    <property type="reaction ID" value="UER00186"/>
</dbReference>
<dbReference type="SUPFAM" id="SSF53649">
    <property type="entry name" value="Alkaline phosphatase-like"/>
    <property type="match status" value="1"/>
</dbReference>
<name>A0A2S5RHL6_9MOLU</name>
<dbReference type="PANTHER" id="PTHR31637:SF0">
    <property type="entry name" value="2,3-BISPHOSPHOGLYCERATE-INDEPENDENT PHOSPHOGLYCERATE MUTASE"/>
    <property type="match status" value="1"/>
</dbReference>
<dbReference type="InterPro" id="IPR017850">
    <property type="entry name" value="Alkaline_phosphatase_core_sf"/>
</dbReference>
<accession>A0A2S5RHL6</accession>
<evidence type="ECO:0000313" key="17">
    <source>
        <dbReference type="Proteomes" id="UP000239785"/>
    </source>
</evidence>
<evidence type="ECO:0000256" key="7">
    <source>
        <dbReference type="ARBA" id="ARBA00023211"/>
    </source>
</evidence>
<feature type="binding site" evidence="9 13">
    <location>
        <position position="464"/>
    </location>
    <ligand>
        <name>Mn(2+)</name>
        <dbReference type="ChEBI" id="CHEBI:29035"/>
        <label>2</label>
    </ligand>
</feature>
<reference evidence="16 17" key="1">
    <citation type="submission" date="2017-11" db="EMBL/GenBank/DDBJ databases">
        <title>Genome sequence of Mesoplasma corruscae ELCA-2 (ATCC 49579).</title>
        <authorList>
            <person name="Lo W.-S."/>
            <person name="Kuo C.-H."/>
        </authorList>
    </citation>
    <scope>NUCLEOTIDE SEQUENCE [LARGE SCALE GENOMIC DNA]</scope>
    <source>
        <strain evidence="16 17">ELCA-2</strain>
    </source>
</reference>
<feature type="binding site" evidence="9 12">
    <location>
        <position position="187"/>
    </location>
    <ligand>
        <name>substrate</name>
    </ligand>
</feature>
<feature type="domain" description="Metalloenzyme" evidence="14">
    <location>
        <begin position="5"/>
        <end position="518"/>
    </location>
</feature>
<feature type="binding site" evidence="9 12">
    <location>
        <position position="124"/>
    </location>
    <ligand>
        <name>substrate</name>
    </ligand>
</feature>
<feature type="binding site" evidence="9 13">
    <location>
        <position position="481"/>
    </location>
    <ligand>
        <name>Mn(2+)</name>
        <dbReference type="ChEBI" id="CHEBI:29035"/>
        <label>1</label>
    </ligand>
</feature>
<comment type="caution">
    <text evidence="16">The sequence shown here is derived from an EMBL/GenBank/DDBJ whole genome shotgun (WGS) entry which is preliminary data.</text>
</comment>
<feature type="binding site" evidence="9 12">
    <location>
        <position position="193"/>
    </location>
    <ligand>
        <name>substrate</name>
    </ligand>
</feature>
<dbReference type="Pfam" id="PF01676">
    <property type="entry name" value="Metalloenzyme"/>
    <property type="match status" value="1"/>
</dbReference>
<comment type="function">
    <text evidence="2 9">Catalyzes the interconversion of 2-phosphoglycerate and 3-phosphoglycerate.</text>
</comment>
<evidence type="ECO:0000256" key="13">
    <source>
        <dbReference type="PIRSR" id="PIRSR001492-3"/>
    </source>
</evidence>
<dbReference type="InterPro" id="IPR006124">
    <property type="entry name" value="Metalloenzyme"/>
</dbReference>
<evidence type="ECO:0000256" key="4">
    <source>
        <dbReference type="ARBA" id="ARBA00008819"/>
    </source>
</evidence>
<dbReference type="Gene3D" id="3.40.1450.10">
    <property type="entry name" value="BPG-independent phosphoglycerate mutase, domain B"/>
    <property type="match status" value="1"/>
</dbReference>
<evidence type="ECO:0000256" key="10">
    <source>
        <dbReference type="NCBIfam" id="TIGR01307"/>
    </source>
</evidence>
<sequence>MKTKKPVILAILDGWGVAAPAKGNAVDNADQNFVNEMKNTYPWVEAHASGKWVGLPEGQMGNSEVGHIHLGSGRINMESLAKLNNEIEINGFATNEVIQTTFAYVLKHDSTLHLMGLFSDGGVHAHMLHAMSLYKHAIKAGIKKIAFDLITDGRDTEPKVAKQYIQQLLDLIKANNNIGVISSIHGRYYAMDRDKRFERSAASYEVLTKRTSQVKSFTNPLDYIQSAYDGGLDDEMIIPAYNANVIGGELKQNDAMLFFNFRPDRAIQIASVLTNKDYASWKDESFKNLEFIGDKIMFVSTMKYSDSVTSQWIAYPPAPLINTLGEYIAAIGLKQLRIAETEKIAHVTFFFDGGNDYFKNGLAKQDEIKLANASLDLISSPKVATYDLKPEMSAKEITDKLLEEVKKDEFDLIVLNFANCDMVGHTGDYEATVKGVKVLDEQLKRIHDEFVLKHNGVMIITADHGNAEVMIDEKNGPNKKHTTSLVPIIVTDKTIKLDDQDPAIVKIAPTILEILGVEIPKEMSQPSLIKK</sequence>
<evidence type="ECO:0000256" key="2">
    <source>
        <dbReference type="ARBA" id="ARBA00002315"/>
    </source>
</evidence>
<keyword evidence="7 9" id="KW-0464">Manganese</keyword>
<keyword evidence="17" id="KW-1185">Reference proteome</keyword>
<dbReference type="EC" id="5.4.2.12" evidence="9 10"/>
<dbReference type="EMBL" id="PHNF01000001">
    <property type="protein sequence ID" value="PPE06834.1"/>
    <property type="molecule type" value="Genomic_DNA"/>
</dbReference>
<feature type="binding site" evidence="9 12">
    <location>
        <position position="343"/>
    </location>
    <ligand>
        <name>substrate</name>
    </ligand>
</feature>
<dbReference type="FunFam" id="3.40.1450.10:FF:000002">
    <property type="entry name" value="2,3-bisphosphoglycerate-independent phosphoglycerate mutase"/>
    <property type="match status" value="1"/>
</dbReference>
<evidence type="ECO:0000256" key="3">
    <source>
        <dbReference type="ARBA" id="ARBA00004798"/>
    </source>
</evidence>
<dbReference type="GO" id="GO:0006096">
    <property type="term" value="P:glycolytic process"/>
    <property type="evidence" value="ECO:0007669"/>
    <property type="project" value="UniProtKB-UniRule"/>
</dbReference>
<organism evidence="16 17">
    <name type="scientific">Mesoplasma corruscae</name>
    <dbReference type="NCBI Taxonomy" id="216874"/>
    <lineage>
        <taxon>Bacteria</taxon>
        <taxon>Bacillati</taxon>
        <taxon>Mycoplasmatota</taxon>
        <taxon>Mollicutes</taxon>
        <taxon>Entomoplasmatales</taxon>
        <taxon>Entomoplasmataceae</taxon>
        <taxon>Mesoplasma</taxon>
    </lineage>
</organism>
<evidence type="ECO:0000313" key="16">
    <source>
        <dbReference type="EMBL" id="PPE06834.1"/>
    </source>
</evidence>
<proteinExistence type="inferred from homology"/>
<evidence type="ECO:0000256" key="12">
    <source>
        <dbReference type="PIRSR" id="PIRSR001492-2"/>
    </source>
</evidence>
<dbReference type="RefSeq" id="WP_104207990.1">
    <property type="nucleotide sequence ID" value="NZ_PHNF01000001.1"/>
</dbReference>
<feature type="binding site" evidence="9 13">
    <location>
        <position position="13"/>
    </location>
    <ligand>
        <name>Mn(2+)</name>
        <dbReference type="ChEBI" id="CHEBI:29035"/>
        <label>2</label>
    </ligand>
</feature>
<evidence type="ECO:0000256" key="9">
    <source>
        <dbReference type="HAMAP-Rule" id="MF_01038"/>
    </source>
</evidence>
<dbReference type="AlphaFoldDB" id="A0A2S5RHL6"/>
<evidence type="ECO:0000256" key="1">
    <source>
        <dbReference type="ARBA" id="ARBA00000370"/>
    </source>
</evidence>
<dbReference type="PANTHER" id="PTHR31637">
    <property type="entry name" value="2,3-BISPHOSPHOGLYCERATE-INDEPENDENT PHOSPHOGLYCERATE MUTASE"/>
    <property type="match status" value="1"/>
</dbReference>
<comment type="cofactor">
    <cofactor evidence="9">
        <name>Mn(2+)</name>
        <dbReference type="ChEBI" id="CHEBI:29035"/>
    </cofactor>
    <text evidence="9">Binds 2 manganese ions per subunit.</text>
</comment>
<feature type="binding site" evidence="9 13">
    <location>
        <position position="63"/>
    </location>
    <ligand>
        <name>Mn(2+)</name>
        <dbReference type="ChEBI" id="CHEBI:29035"/>
        <label>2</label>
    </ligand>
</feature>
<comment type="catalytic activity">
    <reaction evidence="1 9">
        <text>(2R)-2-phosphoglycerate = (2R)-3-phosphoglycerate</text>
        <dbReference type="Rhea" id="RHEA:15901"/>
        <dbReference type="ChEBI" id="CHEBI:58272"/>
        <dbReference type="ChEBI" id="CHEBI:58289"/>
        <dbReference type="EC" id="5.4.2.12"/>
    </reaction>
</comment>
<dbReference type="Pfam" id="PF06415">
    <property type="entry name" value="iPGM_N"/>
    <property type="match status" value="1"/>
</dbReference>
<dbReference type="NCBIfam" id="TIGR01307">
    <property type="entry name" value="pgm_bpd_ind"/>
    <property type="match status" value="1"/>
</dbReference>
<dbReference type="PIRSF" id="PIRSF001492">
    <property type="entry name" value="IPGAM"/>
    <property type="match status" value="1"/>
</dbReference>
<dbReference type="OrthoDB" id="9800863at2"/>
<dbReference type="InterPro" id="IPR036646">
    <property type="entry name" value="PGAM_B_sf"/>
</dbReference>
<feature type="binding site" evidence="9 12">
    <location>
        <begin position="154"/>
        <end position="155"/>
    </location>
    <ligand>
        <name>substrate</name>
    </ligand>
</feature>
<gene>
    <name evidence="16" type="primary">gpm</name>
    <name evidence="9" type="synonym">gpmI</name>
    <name evidence="16" type="ORF">MCORR_v1c04650</name>
</gene>
<dbReference type="Proteomes" id="UP000239785">
    <property type="component" value="Unassembled WGS sequence"/>
</dbReference>
<evidence type="ECO:0000259" key="15">
    <source>
        <dbReference type="Pfam" id="PF06415"/>
    </source>
</evidence>
<feature type="binding site" evidence="9 13">
    <location>
        <position position="421"/>
    </location>
    <ligand>
        <name>Mn(2+)</name>
        <dbReference type="ChEBI" id="CHEBI:29035"/>
        <label>1</label>
    </ligand>
</feature>
<dbReference type="HAMAP" id="MF_01038">
    <property type="entry name" value="GpmI"/>
    <property type="match status" value="1"/>
</dbReference>